<name>A0ABS5TMJ1_9ACTN</name>
<feature type="transmembrane region" description="Helical" evidence="2">
    <location>
        <begin position="170"/>
        <end position="201"/>
    </location>
</feature>
<feature type="transmembrane region" description="Helical" evidence="2">
    <location>
        <begin position="208"/>
        <end position="226"/>
    </location>
</feature>
<accession>A0ABS5TMJ1</accession>
<dbReference type="EMBL" id="JAHBAY010000011">
    <property type="protein sequence ID" value="MBT0772311.1"/>
    <property type="molecule type" value="Genomic_DNA"/>
</dbReference>
<feature type="region of interest" description="Disordered" evidence="1">
    <location>
        <begin position="1034"/>
        <end position="1055"/>
    </location>
</feature>
<sequence>MARPGDWSPLGMDGDPVPGDAEAVDAIVDYLKLVQTAASDADSGIQQIMNGTGDGAFVGKTADWLRDEIESKTKTFLSAVADAFETATPAMSTYAQKLRDAQAAADSALSQAQGLGEDDEDQKNTLKSMAESARADLEAAASAAAAAVDSAAHATNPWAKSACEEFWDAFFWILLVITVIAIIFGGAWGLIAFAGAVIWAIKSIVDYATGHGSVLELVLGIVGALFPTTKGLAQLMKGFGGAAKNIIKAGVQGLKNLATNTWNMMKNLTLGTFVKGIGDIGSAIVNAVKVGSIWVVNGVAGAGAFAHGFTSLSGTSLTAWSKTAISTIVGMGKSGLTAIDKAVTTAFKSSFQFLGDHLGGWQWLRIFLPVAADEIRVLGLGGATKLSILGRGLGIESQLNGAVLTKMAGLVQLTDGVMKVTGIGKNGALDAFGKPGIIVSQMTGGELSALDQFSKAIVDIPQISSADLLKNFGVKGLGELNSALGKLDPSAGKFALDNITGTDWQFHSLTESVTETPGGLVLPKTAFSAVGSGAGGLGHSAGGIDLSGATLNSAGRISGLDGISMAGGNIASNLGSIADLGKIVMPARFDAGGLSSGFSGVSHLDSVSRISNLHSSLNFGEVGSGARVTNGSIDISVGNMRLTDGVNSISFNDLRLGNGSTSFTLDGAKFTDGVASIGTNNLRVDNIQVSTNLGRLDVPGVGTGVGKVDVPSVGTGVGTGVGKLDVPGVGTGVGKLDVPGTGTGVGKLDVPGTGAGAGKVDVDVPTVNSGASHLDSPVVGNANIQAPGANAGSGIRITDGAGSVDVNKVVVTDGTGRIGLNEARFTNSSGSVQLDMNNLKLTDGVNTIDLGGNLRLIDSAGGTDAIGGVNGLAEHILSGSGGINGLKLDGTGGAALQNLSKMISQGADGSTSIDLSGLTKGLSDAGVGGAASGTRGLIDFNSIGKIDNVGMSTALDDFASPELKKLMEGEFKIHQLNDDSIKLELYRDPADMIREKFGNGGVEGLDAGPLAGSALPPSVGSMHAPHVDAPAVRADAPGLGGAGRGADIGAPSTTPRTDKFLELLHEGPARTPQIDHVGDLPKGSTASIEHIDGSSARLADDLDSGVTTPDSASAHSTDVDSVGSTLGDVRPDLAGGEVPTPRTTETGDVPMAMTRDGSVVDPSVHPSVSDGSTTVVGSGSTVRTVSDLPVDTAGVNAQVDRLWHTASESEAVANFHIAQGLVHHAQESLKIGKATEGITKFELRKLENELNIARTVILRRAEAQLDNLGLDKAAVNQKMLDLEASDAKFGASRAELDNLYGERISKLTQELADNPLAGGKISGQALAHGGELDPIKALKVTPDEWTSIERAAADLKLNPSAFNERTLQVTLDSLGVDRRAFDEFSKNSEMGPSASQIAQYRDSSNWLLGRGDTHTDAQIRDILTSDPEALALREAFAHDDMVRGIFDGVFAEHVARLEPYLSVNELRALQQLGQERLDFAKWSADPFRTGDGPVGAGAEDLQKIFRDHDSAVSLKDKDPETAGLDSLGDRATPPPGEISLSGISKVWNDYLDAVRTTYQDLRNSSPDDFELDQAFTRRLEELGDGLKEAFGREARYERDVLIPGLDRFDSTVADLHLGKGYDPDALGGGIERARQAFAGDMRGKFNQISRDLETSFDAEISFENAARVGDSVVTDARIERLDQAFAPGGDSGWGKALDDISDGVGDRLRFEIEGNTALEAGGRDFEAIASNSALPEKQLDAIAADYREDLAIAYHDAYGASGSARNWLDHEAGSGNVFGDGRDAFGKQVLTASDAAYDHSVWAQQVMRNFDSLINGNRSATAVDDVVAGAGDVAGVRGAGDGVQVQALADLPARGDLGTPSGTRGLGDDVTVRGSGEAVSVRGDVDSVSVRGDVDGVSAHADVDGVSAHVDVDGVSGSASDLAGADVPKVEDSVLGDGVPVQQVVTPPRIAPVESPKLFPSKDFLYNNPADAISHDVQILEQRFAGAEVPQALTDRMLANFSEQANHLAEAYRAKAPVMTAQSAAVHLGMDYGKLVQAQQSWLNLHVSVENFGARLEQRVLGEINAADVDHLSPGERVQVPTAAGIEAMQAGQQGLAQVLKDFSNSPGEMTFRVRDAQMQMLDLSRGVINDMRAKIAGPAAPELKSSTWYSLPRITDQAGFAAQADVRVDQAAQHFAGMLERAGIPAEFSGRAIENFRNAADEIVAPLRGEGVDSSTVVAAAQQFEKLNQHTYTWALAQEKIGNWSQAMNASVEKRISALGPDTAPYRQQLFDTAAADAGSAIRQAVDEAGAHLGLPTDTLGTPRAAYEELLAGATAKIDASRTELLEQIRQAFTRADVRAMNPGEVGRAVLDGETNWGQSMIDSLFTSPALQRLEIVTERTETGLVETVVRPRALDDVDVPAASPFQPTTENLMTLTVAPAQDGRIPSLSDITDLVEALPVALRPTDFKVAAQLPFTADDLHLILETGPFAPDLVAAAAARAAADTGFVYEVSETNLLGDGGLGSPAPHLPGDLRIAEGLGEGLGLPAGVTLDRSAAATIDGLSGSLAGVFAARASALADCVIALETLNRAITGVRFGAATVDDALTPQARLAQQIGAGGWARVGNSWDPVLRAVASGPHLTTAYVYAAPPNAPMHALAAINWHGETYWVDLQAAGVDRPVVTDASSAPMPAVDAHALVQLPDGSPAQLTTATTATSTVDALVDPALTTVPRMTQGGPAYEMKPLARSQRRAAASAATPRPDAASLDRVQEVTLALLPDSGARDWGRTLQTVRTRIDVAFAQADHRVTGAVVAAAGTAVDQVRALPEVSADQIDVLDGYVTTLLNAYRNAAEQSARDLITRLGDVARVPGQSIVTDIRPVLPAYTHDGALGSGKILKTGNFTSAFDVVAGINGVLGTALPPSHVVQLETVLRDGAIGLSDATRMMNGGLPLKDSVAVGERRYEIRLGLDLQGGLPLSADPDAADLIEYDVRYQTQQVDTSAGSTSQRAGTGALTDAIALGTDVALRSTGVPLSTKANEQRTTEPVNGTGTEWSRNVKGMIGTTEFVAAARLTVSLTDLGSGLPAAVHPVGQGRVWARFYNEAVRMTPAVDSSDVAGKGKAPVHVSVPTPLVAHPVIAVPATMFDTGTRVVSPLLDVFHAAEAIDAGELPSLVRSRLGAELDETSTGLVNEFFGSENLLLNVGFIVGGKMISSVLPVHGGTALIVTAGVSSVQQVDTVAKTTLRQDSGSSVKQETKRGLSTTADVGVGWQGTSQLGKAAEKLTGLGTYSSVTVSLSGGIGRTKPLTVASGNNAGTKSVLEYTGPARLYLVRMAARVDLDFEQTAREKTDRHIDFGRPVEAEIVQHVWVPEDEAADFERLVAAPREGVTSTPDVPAITVTEPGAASAEIAGGQSLVNRIHNAQARIIDSEGEIRYLPAGLVTGQSSAGAGVDRIPGAEKILDEIERQVELAHPGVLAKAGVDGRTAFRRQLNTPFSTPGVLTRFGRAQATRIALQGTIGGHDVRVVVQADDLRFEYARLQSDEHNGTVDISNKNSQKLDLKQTFGMVSRGGVDVPFLAPPNHAKGVLRAFNPVGGGSGSQTHQMAATGGQAVKSNSRFKSSKDKIQFLTFSADFKVGVTFGGAVPTGAGLLDLPANAVTLPGEVRFAIAESLLPRTRVEHPQTLGRAVTGLSDADVAAFKATAVRFGGLSSQVIPVGLLGLRELEKAVLSNLGDTGTVAQRRQFAESGVAPESLLGNLELLLDGTGLPLAELIDVGLVWDTHSTGRVKVWFSQPKAVLETSAGAADNVNESSVRLDFQDKYARSGEGSAGLGLTLRKAPPESSPVSNVTIAPSYQYRRGGRAEWSRSDNIGGGVRRTGRDQDLHTLYQSDMLVEITGWRWVQAVGSMRLVEVTTHVKIERGAQYLLGAMNARALGLPGLNPPEVDVEVVEVKAETSKTAEPKLLPASFVNDGHIFGLSETAALSDPGAVLAETKELLARFVPGYRDAGWREVPTGTTVSLDAALQGRSLRARLGTAHGAGIVLVLPRDLPGLPYRQLVQVKVTMTQGPATAGGQEVNVGLDNFMQSSARQDAGSGSGVSRSHAGGITTGYTTGKSHRPGFGFSGGYAPEAGTSLTETASKKQNFRIKPKNKKSLETQHPVVFRVEVSVAYEPSQFLDAASFGQAWLTSPAWTYVSTVPSTLTLRTPMDLAVTGSGSGHVARAPRISSGPHTPVDLRGQIPEQTWLAGSKFLPAHFQALLSGETAGSAAAFRAVPPGSPVQQRLHLLASEEGASASAPKMYTAGGLTVPGTPERGWFTDTVHHLNLKLGLGDLVVLNPVDTTTGGFTPIRIGTEHTTETGREAEQGFSLEKSIGQGGVFQYIYTELAKGANEDNIRLGDAHSAGTAPQAGRANVHAKGQSANAGRVTEETSELDIQGFLFRATAIHDSTRLSSSRRLTNQGDRIPTGSSRLTVANGAYVLFSEAQAVEIGLVRVETVGEAKVYRLGPNARTEAPATWSGLVADTRSGISLDGSADSARLGDAMPAVPGWMTVTGSFDSGTQTVRIGSATAGRDLDATEFATWLSEQPNWGGRSLVLAIDGIGSTAGRTEQQTFPFLVRDRLGVEVLAPTGDVSLLPVPPSEIVESGPQATLRVLAPMVEAASGLGAVRAGGEPVPVSAVRPQAPTFAWFAAEHGVSSRDVGPDLVEALGTMGAPPAAGQELNWLSARYQPEREEVFVIGDDEDLAEPEFTGPKIKLPETVPDALTSHGMRPVDEAAVSLVRAEANLQLARLVREGTPPVLRDAQVERLMERVREAGAVVRTVHDLAWEVLKQHLGDLRMLGGARPFRNLDVPFFGESPAGPSNYIVSSDYDSSSDVAGPSYDADSSYDVGSSDYDESGSVGGSLTGADRTPTQPRFGFSAPFGEDLDFYSREIDEGAATVLPGALAPAGTVPLEISALAAGFVAGNGRLDWSLYQEMHAAVVDRVGGTSQISDGFSRRPLGAAEPAADLFAERIGGRKLIGTVAEVLDGVRPVTFLDTFSRSADPLVTVGYGKDEAAAIFDRILLEHRVLLDESGSHLDLARASARTVRALQVSQLFTGPNSELNVGVVLPFLLSRSGFEIVDLSRLRDAFNGQTTLDDLTARILAGVRMPEPVATTTVLTSSTIETTDLAATLDIRITPAADDSGRLGIQAPSAPSAALVAALSEHLSQGGGFRLDGTGLDHASAARLAGEAPIDLLYRPDPQASQWHRVVSAAAGDFTGVVRQGPVTLVDGQAWWKDAPVEEIPVSDAQALIDLVNRGLHEMGVRWTTAPQFDVFRVDGPPAGSRDLTDVFRGDLVEAGKRWQLQVMRTLWDAAQRGTGQETGFTLPVRRGPNFEDTISVRITPVSQWFVAELTLESVPVRGAGDFALTTGDRRTWTGMDPRAEQEDLWALEPSVRENLQAHDISLLDLRRDHLAGDFPVSFRDFVGRLTTRLADIDTRAMTEIRAQDGLLARWNAQAEGMANPFTRDAEGQIYARNGRDELVPVTGPLVDLLDEVPGLLASAFRMGLTDRQIYHRLNLLSHTQGDATLAEAVRVLVEERQDAPPRYHTMVWHDVAAGRPMPTLAEVLPSGVIDRAVRSGMTTDHLDQLLQVAHATNGLGDFPRWITEIVDGRLREQEQRPPSPALTEPVADVAPAGPQLEQVLDPHWIQRGLEAGLPLETMHAEAVAAGRVAEFTAEVFRGIQEFDAAVAREAQAVWDNHPAPELEQGLEPVFGRMAADADGLRAERVARSLARELGLVTRRPLPSVTDPATRIAGSLGLTADAFAGIEGELSLGELGRALSDLGQGSLAWIVTPGQVTTLWGRTGHEPLWWNPQAPVGQRMRPLSQHAPIHDDSQVMLARPDGSIVSADEVRGRFTPITADLLRAELARGINGGTNSVWWQGQVAVAVETLSANQALGGDRAALVAEARQLATTSVGRASGDRDGLTGDFSPRKAQLQSQVVPVLAAATVSAAPAQGRITHTLTGEIQRLSRDLVRALGLHSSADARAGSVNAGASVSSPADSRQVGSTLLSHDALVRRADAIVARAQADAGVVECLVVLEALSASLYPHGVAGSGTADDLALAGAAARSRFGAGPGWVAAGSWDAVEQRLVEV</sequence>
<feature type="region of interest" description="Disordered" evidence="1">
    <location>
        <begin position="4854"/>
        <end position="4893"/>
    </location>
</feature>
<gene>
    <name evidence="3" type="ORF">KIH74_25425</name>
</gene>
<feature type="region of interest" description="Disordered" evidence="1">
    <location>
        <begin position="4066"/>
        <end position="4103"/>
    </location>
</feature>
<feature type="region of interest" description="Disordered" evidence="1">
    <location>
        <begin position="1515"/>
        <end position="1535"/>
    </location>
</feature>
<feature type="non-terminal residue" evidence="3">
    <location>
        <position position="6116"/>
    </location>
</feature>
<dbReference type="Proteomes" id="UP001197247">
    <property type="component" value="Unassembled WGS sequence"/>
</dbReference>
<comment type="caution">
    <text evidence="3">The sequence shown here is derived from an EMBL/GenBank/DDBJ whole genome shotgun (WGS) entry which is preliminary data.</text>
</comment>
<evidence type="ECO:0000313" key="3">
    <source>
        <dbReference type="EMBL" id="MBT0772311.1"/>
    </source>
</evidence>
<feature type="region of interest" description="Disordered" evidence="1">
    <location>
        <begin position="3014"/>
        <end position="3034"/>
    </location>
</feature>
<feature type="region of interest" description="Disordered" evidence="1">
    <location>
        <begin position="4193"/>
        <end position="4212"/>
    </location>
</feature>
<feature type="compositionally biased region" description="Low complexity" evidence="1">
    <location>
        <begin position="4854"/>
        <end position="4870"/>
    </location>
</feature>
<evidence type="ECO:0000256" key="1">
    <source>
        <dbReference type="SAM" id="MobiDB-lite"/>
    </source>
</evidence>
<organism evidence="3 4">
    <name type="scientific">Kineosporia corallincola</name>
    <dbReference type="NCBI Taxonomy" id="2835133"/>
    <lineage>
        <taxon>Bacteria</taxon>
        <taxon>Bacillati</taxon>
        <taxon>Actinomycetota</taxon>
        <taxon>Actinomycetes</taxon>
        <taxon>Kineosporiales</taxon>
        <taxon>Kineosporiaceae</taxon>
        <taxon>Kineosporia</taxon>
    </lineage>
</organism>
<feature type="compositionally biased region" description="Low complexity" evidence="1">
    <location>
        <begin position="1156"/>
        <end position="1179"/>
    </location>
</feature>
<keyword evidence="4" id="KW-1185">Reference proteome</keyword>
<keyword evidence="2" id="KW-0472">Membrane</keyword>
<protein>
    <submittedName>
        <fullName evidence="3">Uncharacterized protein</fullName>
    </submittedName>
</protein>
<feature type="compositionally biased region" description="Polar residues" evidence="1">
    <location>
        <begin position="1105"/>
        <end position="1116"/>
    </location>
</feature>
<keyword evidence="2" id="KW-1133">Transmembrane helix</keyword>
<feature type="region of interest" description="Disordered" evidence="1">
    <location>
        <begin position="1099"/>
        <end position="1179"/>
    </location>
</feature>
<feature type="region of interest" description="Disordered" evidence="1">
    <location>
        <begin position="4376"/>
        <end position="4406"/>
    </location>
</feature>
<evidence type="ECO:0000256" key="2">
    <source>
        <dbReference type="SAM" id="Phobius"/>
    </source>
</evidence>
<proteinExistence type="predicted"/>
<reference evidence="3 4" key="1">
    <citation type="submission" date="2021-05" db="EMBL/GenBank/DDBJ databases">
        <title>Kineosporia and Streptomyces sp. nov. two new marine actinobacteria isolated from Coral.</title>
        <authorList>
            <person name="Buangrab K."/>
            <person name="Sutthacheep M."/>
            <person name="Yeemin T."/>
            <person name="Harunari E."/>
            <person name="Igarashi Y."/>
            <person name="Kanchanasin P."/>
            <person name="Tanasupawat S."/>
            <person name="Phongsopitanun W."/>
        </authorList>
    </citation>
    <scope>NUCLEOTIDE SEQUENCE [LARGE SCALE GENOMIC DNA]</scope>
    <source>
        <strain evidence="3 4">J2-2</strain>
    </source>
</reference>
<keyword evidence="2" id="KW-0812">Transmembrane</keyword>
<evidence type="ECO:0000313" key="4">
    <source>
        <dbReference type="Proteomes" id="UP001197247"/>
    </source>
</evidence>
<dbReference type="RefSeq" id="WP_214158741.1">
    <property type="nucleotide sequence ID" value="NZ_JAHBAY010000011.1"/>
</dbReference>
<feature type="compositionally biased region" description="Polar residues" evidence="1">
    <location>
        <begin position="3023"/>
        <end position="3034"/>
    </location>
</feature>